<organism evidence="2 3">
    <name type="scientific">Symbiodinium natans</name>
    <dbReference type="NCBI Taxonomy" id="878477"/>
    <lineage>
        <taxon>Eukaryota</taxon>
        <taxon>Sar</taxon>
        <taxon>Alveolata</taxon>
        <taxon>Dinophyceae</taxon>
        <taxon>Suessiales</taxon>
        <taxon>Symbiodiniaceae</taxon>
        <taxon>Symbiodinium</taxon>
    </lineage>
</organism>
<dbReference type="CDD" id="cd00761">
    <property type="entry name" value="Glyco_tranf_GTA_type"/>
    <property type="match status" value="1"/>
</dbReference>
<evidence type="ECO:0000313" key="3">
    <source>
        <dbReference type="Proteomes" id="UP000604046"/>
    </source>
</evidence>
<comment type="caution">
    <text evidence="2">The sequence shown here is derived from an EMBL/GenBank/DDBJ whole genome shotgun (WGS) entry which is preliminary data.</text>
</comment>
<dbReference type="InterPro" id="IPR029044">
    <property type="entry name" value="Nucleotide-diphossugar_trans"/>
</dbReference>
<name>A0A812JNJ8_9DINO</name>
<evidence type="ECO:0000313" key="2">
    <source>
        <dbReference type="EMBL" id="CAE7210056.1"/>
    </source>
</evidence>
<dbReference type="AlphaFoldDB" id="A0A812JNJ8"/>
<dbReference type="SUPFAM" id="SSF53448">
    <property type="entry name" value="Nucleotide-diphospho-sugar transferases"/>
    <property type="match status" value="1"/>
</dbReference>
<gene>
    <name evidence="2" type="ORF">SNAT2548_LOCUS6970</name>
</gene>
<protein>
    <recommendedName>
        <fullName evidence="4">Glycosyltransferase 2-like domain-containing protein</fullName>
    </recommendedName>
</protein>
<evidence type="ECO:0008006" key="4">
    <source>
        <dbReference type="Google" id="ProtNLM"/>
    </source>
</evidence>
<dbReference type="Proteomes" id="UP000604046">
    <property type="component" value="Unassembled WGS sequence"/>
</dbReference>
<accession>A0A812JNJ8</accession>
<feature type="region of interest" description="Disordered" evidence="1">
    <location>
        <begin position="267"/>
        <end position="289"/>
    </location>
</feature>
<keyword evidence="3" id="KW-1185">Reference proteome</keyword>
<evidence type="ECO:0000256" key="1">
    <source>
        <dbReference type="SAM" id="MobiDB-lite"/>
    </source>
</evidence>
<dbReference type="EMBL" id="CAJNDS010000478">
    <property type="protein sequence ID" value="CAE7210056.1"/>
    <property type="molecule type" value="Genomic_DNA"/>
</dbReference>
<proteinExistence type="predicted"/>
<sequence>MSGSTWQHGVTVVTVTRDRPEFLLRAAKSVFAQEPKDLFVKHVIIGVECSQLNQWRDDYFDDLANPKDCRTLVCENVSRTPASAAASISARCAALRMEAVRRHANTDFVAFLDDDNVLLPQHLTSLMSCADMAPAVDLAYSHRLMFHNDGHLFRGDFFPWAVNDELQSNGLKVMTQGGIMVEESPVVFDTHLWDESSGYSGTVDTNEWLMRRSLLDSIPWPSDVTEREQQNGIFEDGKFLRWPSDSVGAATLLLRCRAERSALRASPSSWRDAALSSESPASQLRRKPS</sequence>
<reference evidence="2" key="1">
    <citation type="submission" date="2021-02" db="EMBL/GenBank/DDBJ databases">
        <authorList>
            <person name="Dougan E. K."/>
            <person name="Rhodes N."/>
            <person name="Thang M."/>
            <person name="Chan C."/>
        </authorList>
    </citation>
    <scope>NUCLEOTIDE SEQUENCE</scope>
</reference>
<dbReference type="Gene3D" id="3.90.550.10">
    <property type="entry name" value="Spore Coat Polysaccharide Biosynthesis Protein SpsA, Chain A"/>
    <property type="match status" value="1"/>
</dbReference>